<protein>
    <submittedName>
        <fullName evidence="3">Pimeloyl-ACP methyl ester carboxylesterase</fullName>
    </submittedName>
</protein>
<dbReference type="Gene3D" id="3.40.50.1820">
    <property type="entry name" value="alpha/beta hydrolase"/>
    <property type="match status" value="1"/>
</dbReference>
<dbReference type="InterPro" id="IPR029058">
    <property type="entry name" value="AB_hydrolase_fold"/>
</dbReference>
<name>A0ABU1JEX2_9MICC</name>
<evidence type="ECO:0000259" key="2">
    <source>
        <dbReference type="Pfam" id="PF12697"/>
    </source>
</evidence>
<dbReference type="Pfam" id="PF12697">
    <property type="entry name" value="Abhydrolase_6"/>
    <property type="match status" value="1"/>
</dbReference>
<dbReference type="SUPFAM" id="SSF53474">
    <property type="entry name" value="alpha/beta-Hydrolases"/>
    <property type="match status" value="1"/>
</dbReference>
<comment type="caution">
    <text evidence="3">The sequence shown here is derived from an EMBL/GenBank/DDBJ whole genome shotgun (WGS) entry which is preliminary data.</text>
</comment>
<reference evidence="3 4" key="1">
    <citation type="submission" date="2023-07" db="EMBL/GenBank/DDBJ databases">
        <title>Sequencing the genomes of 1000 actinobacteria strains.</title>
        <authorList>
            <person name="Klenk H.-P."/>
        </authorList>
    </citation>
    <scope>NUCLEOTIDE SEQUENCE [LARGE SCALE GENOMIC DNA]</scope>
    <source>
        <strain evidence="3 4">DSM 14555</strain>
    </source>
</reference>
<dbReference type="Proteomes" id="UP001185069">
    <property type="component" value="Unassembled WGS sequence"/>
</dbReference>
<feature type="compositionally biased region" description="Basic and acidic residues" evidence="1">
    <location>
        <begin position="1"/>
        <end position="11"/>
    </location>
</feature>
<gene>
    <name evidence="3" type="ORF">JOE69_003203</name>
</gene>
<dbReference type="EMBL" id="JAVDQF010000001">
    <property type="protein sequence ID" value="MDR6270965.1"/>
    <property type="molecule type" value="Genomic_DNA"/>
</dbReference>
<evidence type="ECO:0000313" key="3">
    <source>
        <dbReference type="EMBL" id="MDR6270965.1"/>
    </source>
</evidence>
<evidence type="ECO:0000256" key="1">
    <source>
        <dbReference type="SAM" id="MobiDB-lite"/>
    </source>
</evidence>
<sequence length="197" mass="21324">MVSYPGDREAPGEAPRPSALGQTEWQAVDDAVGLARSRGATKIFFIGWSLGATIALYAAENGSHRDVLAGMLLISPVISWARSIRYAMAQNRVPSVLAISAMAALSLPLSSRLLRLDRSLSLPDQLPAPIVPTLVIHSKGDRTAPFASSSAFATASDLVELVEFPPCPHAMEWNEDPQRFSEVARRWIEGNHAVKPR</sequence>
<feature type="domain" description="AB hydrolase-1" evidence="2">
    <location>
        <begin position="18"/>
        <end position="182"/>
    </location>
</feature>
<keyword evidence="4" id="KW-1185">Reference proteome</keyword>
<organism evidence="3 4">
    <name type="scientific">Arthrobacter russicus</name>
    <dbReference type="NCBI Taxonomy" id="172040"/>
    <lineage>
        <taxon>Bacteria</taxon>
        <taxon>Bacillati</taxon>
        <taxon>Actinomycetota</taxon>
        <taxon>Actinomycetes</taxon>
        <taxon>Micrococcales</taxon>
        <taxon>Micrococcaceae</taxon>
        <taxon>Arthrobacter</taxon>
    </lineage>
</organism>
<feature type="region of interest" description="Disordered" evidence="1">
    <location>
        <begin position="1"/>
        <end position="20"/>
    </location>
</feature>
<proteinExistence type="predicted"/>
<accession>A0ABU1JEX2</accession>
<dbReference type="InterPro" id="IPR000073">
    <property type="entry name" value="AB_hydrolase_1"/>
</dbReference>
<evidence type="ECO:0000313" key="4">
    <source>
        <dbReference type="Proteomes" id="UP001185069"/>
    </source>
</evidence>